<dbReference type="AlphaFoldDB" id="A0A7S4SRV0"/>
<keyword evidence="3 8" id="KW-0812">Transmembrane</keyword>
<evidence type="ECO:0008006" key="10">
    <source>
        <dbReference type="Google" id="ProtNLM"/>
    </source>
</evidence>
<evidence type="ECO:0000256" key="3">
    <source>
        <dbReference type="ARBA" id="ARBA00022692"/>
    </source>
</evidence>
<name>A0A7S4SRV0_9STRA</name>
<sequence length="361" mass="40790">MEPGERDNQASMSRRDGHEADGSVNAPFRAYKLVGVGILVVTVISLQSLLPGIWWSDGRTEHFFKQDALSGLTHQRLGGGAIMYRHERPRLLCFVMMQEKDHFTGAAEAVYEGWGRNCTLMLYFSNSAKPISGLNVSDVGIGDRDQTDYLSGKAHRVWGSLYMKYFANRTSNFDFVMKADLDTYMLMDNLFEYIVEFPANQTAYIGRRFMWDGYTEDNPVTFVAGASVIVNTKTMRLMGASIAQHKNDANHPCSLKAWEKRGHGDDVAMADCLREEGVIAADTRDSLGRERFMVFGPTVMGDPSHSEHWYPKRAFNAKFGPGCCSDKAICFHYVSSQRIRESTLVFNEDDEVWRWADDSTK</sequence>
<proteinExistence type="inferred from homology"/>
<keyword evidence="5 8" id="KW-1133">Transmembrane helix</keyword>
<evidence type="ECO:0000256" key="4">
    <source>
        <dbReference type="ARBA" id="ARBA00022968"/>
    </source>
</evidence>
<protein>
    <recommendedName>
        <fullName evidence="10">Hexosyltransferase</fullName>
    </recommendedName>
</protein>
<dbReference type="Gene3D" id="3.90.550.50">
    <property type="match status" value="1"/>
</dbReference>
<evidence type="ECO:0000256" key="6">
    <source>
        <dbReference type="ARBA" id="ARBA00023136"/>
    </source>
</evidence>
<evidence type="ECO:0000256" key="8">
    <source>
        <dbReference type="SAM" id="Phobius"/>
    </source>
</evidence>
<evidence type="ECO:0000256" key="2">
    <source>
        <dbReference type="ARBA" id="ARBA00006462"/>
    </source>
</evidence>
<feature type="region of interest" description="Disordered" evidence="7">
    <location>
        <begin position="1"/>
        <end position="21"/>
    </location>
</feature>
<organism evidence="9">
    <name type="scientific">Ditylum brightwellii</name>
    <dbReference type="NCBI Taxonomy" id="49249"/>
    <lineage>
        <taxon>Eukaryota</taxon>
        <taxon>Sar</taxon>
        <taxon>Stramenopiles</taxon>
        <taxon>Ochrophyta</taxon>
        <taxon>Bacillariophyta</taxon>
        <taxon>Mediophyceae</taxon>
        <taxon>Lithodesmiophycidae</taxon>
        <taxon>Lithodesmiales</taxon>
        <taxon>Lithodesmiaceae</taxon>
        <taxon>Ditylum</taxon>
    </lineage>
</organism>
<gene>
    <name evidence="9" type="ORF">DBRI00130_LOCUS38507</name>
</gene>
<keyword evidence="6 8" id="KW-0472">Membrane</keyword>
<dbReference type="GO" id="GO:0016263">
    <property type="term" value="F:glycoprotein-N-acetylgalactosamine 3-beta-galactosyltransferase activity"/>
    <property type="evidence" value="ECO:0007669"/>
    <property type="project" value="TreeGrafter"/>
</dbReference>
<reference evidence="9" key="1">
    <citation type="submission" date="2021-01" db="EMBL/GenBank/DDBJ databases">
        <authorList>
            <person name="Corre E."/>
            <person name="Pelletier E."/>
            <person name="Niang G."/>
            <person name="Scheremetjew M."/>
            <person name="Finn R."/>
            <person name="Kale V."/>
            <person name="Holt S."/>
            <person name="Cochrane G."/>
            <person name="Meng A."/>
            <person name="Brown T."/>
            <person name="Cohen L."/>
        </authorList>
    </citation>
    <scope>NUCLEOTIDE SEQUENCE</scope>
    <source>
        <strain evidence="9">GSO104</strain>
    </source>
</reference>
<feature type="transmembrane region" description="Helical" evidence="8">
    <location>
        <begin position="33"/>
        <end position="55"/>
    </location>
</feature>
<evidence type="ECO:0000256" key="7">
    <source>
        <dbReference type="SAM" id="MobiDB-lite"/>
    </source>
</evidence>
<evidence type="ECO:0000313" key="9">
    <source>
        <dbReference type="EMBL" id="CAE4653372.1"/>
    </source>
</evidence>
<comment type="subcellular location">
    <subcellularLocation>
        <location evidence="1">Membrane</location>
        <topology evidence="1">Single-pass type II membrane protein</topology>
    </subcellularLocation>
</comment>
<dbReference type="PANTHER" id="PTHR23033">
    <property type="entry name" value="BETA1,3-GALACTOSYLTRANSFERASE"/>
    <property type="match status" value="1"/>
</dbReference>
<dbReference type="EMBL" id="HBNS01052533">
    <property type="protein sequence ID" value="CAE4653372.1"/>
    <property type="molecule type" value="Transcribed_RNA"/>
</dbReference>
<dbReference type="InterPro" id="IPR026050">
    <property type="entry name" value="C1GALT1/C1GALT1_chp1"/>
</dbReference>
<keyword evidence="4" id="KW-0735">Signal-anchor</keyword>
<accession>A0A7S4SRV0</accession>
<comment type="similarity">
    <text evidence="2">Belongs to the glycosyltransferase 31 family. Beta3-Gal-T subfamily.</text>
</comment>
<dbReference type="PANTHER" id="PTHR23033:SF14">
    <property type="entry name" value="GLYCOPROTEIN-N-ACETYLGALACTOSAMINE 3-BETA-GALACTOSYLTRANSFERASE 1-RELATED"/>
    <property type="match status" value="1"/>
</dbReference>
<evidence type="ECO:0000256" key="5">
    <source>
        <dbReference type="ARBA" id="ARBA00022989"/>
    </source>
</evidence>
<dbReference type="GO" id="GO:0016020">
    <property type="term" value="C:membrane"/>
    <property type="evidence" value="ECO:0007669"/>
    <property type="project" value="UniProtKB-SubCell"/>
</dbReference>
<evidence type="ECO:0000256" key="1">
    <source>
        <dbReference type="ARBA" id="ARBA00004606"/>
    </source>
</evidence>